<evidence type="ECO:0000256" key="8">
    <source>
        <dbReference type="PIRSR" id="PIRSR601519-1"/>
    </source>
</evidence>
<organism evidence="11 12">
    <name type="scientific">Haematococcus lacustris</name>
    <name type="common">Green alga</name>
    <name type="synonym">Haematococcus pluvialis</name>
    <dbReference type="NCBI Taxonomy" id="44745"/>
    <lineage>
        <taxon>Eukaryota</taxon>
        <taxon>Viridiplantae</taxon>
        <taxon>Chlorophyta</taxon>
        <taxon>core chlorophytes</taxon>
        <taxon>Chlorophyceae</taxon>
        <taxon>CS clade</taxon>
        <taxon>Chlamydomonadales</taxon>
        <taxon>Haematococcaceae</taxon>
        <taxon>Haematococcus</taxon>
    </lineage>
</organism>
<dbReference type="SUPFAM" id="SSF47240">
    <property type="entry name" value="Ferritin-like"/>
    <property type="match status" value="1"/>
</dbReference>
<evidence type="ECO:0000256" key="5">
    <source>
        <dbReference type="ARBA" id="ARBA00025111"/>
    </source>
</evidence>
<dbReference type="Proteomes" id="UP000485058">
    <property type="component" value="Unassembled WGS sequence"/>
</dbReference>
<comment type="caution">
    <text evidence="11">The sequence shown here is derived from an EMBL/GenBank/DDBJ whole genome shotgun (WGS) entry which is preliminary data.</text>
</comment>
<dbReference type="InterPro" id="IPR001519">
    <property type="entry name" value="Ferritin"/>
</dbReference>
<dbReference type="EC" id="1.16.3.1" evidence="9"/>
<comment type="function">
    <text evidence="5">Stores iron in a soluble, non-toxic, readily available form. Important for iron homeostasis. Has ferroxidase activity. Iron is taken up in the ferrous form and deposited as ferric hydroxides after oxidation.</text>
</comment>
<dbReference type="InterPro" id="IPR009078">
    <property type="entry name" value="Ferritin-like_SF"/>
</dbReference>
<protein>
    <recommendedName>
        <fullName evidence="9">Ferritin</fullName>
        <ecNumber evidence="9">1.16.3.1</ecNumber>
    </recommendedName>
</protein>
<evidence type="ECO:0000256" key="7">
    <source>
        <dbReference type="ARBA" id="ARBA00047990"/>
    </source>
</evidence>
<evidence type="ECO:0000313" key="12">
    <source>
        <dbReference type="Proteomes" id="UP000485058"/>
    </source>
</evidence>
<reference evidence="11 12" key="1">
    <citation type="submission" date="2020-02" db="EMBL/GenBank/DDBJ databases">
        <title>Draft genome sequence of Haematococcus lacustris strain NIES-144.</title>
        <authorList>
            <person name="Morimoto D."/>
            <person name="Nakagawa S."/>
            <person name="Yoshida T."/>
            <person name="Sawayama S."/>
        </authorList>
    </citation>
    <scope>NUCLEOTIDE SEQUENCE [LARGE SCALE GENOMIC DNA]</scope>
    <source>
        <strain evidence="11 12">NIES-144</strain>
    </source>
</reference>
<keyword evidence="12" id="KW-1185">Reference proteome</keyword>
<dbReference type="InterPro" id="IPR009040">
    <property type="entry name" value="Ferritin-like_diiron"/>
</dbReference>
<dbReference type="AlphaFoldDB" id="A0A699Z3B0"/>
<dbReference type="GO" id="GO:0006879">
    <property type="term" value="P:intracellular iron ion homeostasis"/>
    <property type="evidence" value="ECO:0007669"/>
    <property type="project" value="UniProtKB-KW"/>
</dbReference>
<evidence type="ECO:0000256" key="1">
    <source>
        <dbReference type="ARBA" id="ARBA00007513"/>
    </source>
</evidence>
<dbReference type="GO" id="GO:0004322">
    <property type="term" value="F:ferroxidase activity"/>
    <property type="evidence" value="ECO:0007669"/>
    <property type="project" value="UniProtKB-EC"/>
</dbReference>
<sequence length="123" mass="13965">VKAELATVEKADAVTDSFARVNFHPECEAAVNEQINIEYAVSYVYHALYSYFDRDNVALRGFAKYFKEASDEEREHAELLMQYQNKRGGRVKLAGLAMPEMDFCHSEKGEALHAMELALALEK</sequence>
<dbReference type="Gene3D" id="1.20.1260.10">
    <property type="match status" value="1"/>
</dbReference>
<proteinExistence type="inferred from homology"/>
<keyword evidence="2 9" id="KW-0409">Iron storage</keyword>
<dbReference type="EMBL" id="BLLF01001091">
    <property type="protein sequence ID" value="GFH17073.1"/>
    <property type="molecule type" value="Genomic_DNA"/>
</dbReference>
<gene>
    <name evidence="11" type="ORF">HaLaN_13617</name>
</gene>
<evidence type="ECO:0000256" key="2">
    <source>
        <dbReference type="ARBA" id="ARBA00022434"/>
    </source>
</evidence>
<dbReference type="InterPro" id="IPR012347">
    <property type="entry name" value="Ferritin-like"/>
</dbReference>
<dbReference type="GO" id="GO:0005737">
    <property type="term" value="C:cytoplasm"/>
    <property type="evidence" value="ECO:0007669"/>
    <property type="project" value="TreeGrafter"/>
</dbReference>
<evidence type="ECO:0000256" key="9">
    <source>
        <dbReference type="RuleBase" id="RU361145"/>
    </source>
</evidence>
<evidence type="ECO:0000256" key="3">
    <source>
        <dbReference type="ARBA" id="ARBA00022723"/>
    </source>
</evidence>
<evidence type="ECO:0000259" key="10">
    <source>
        <dbReference type="PROSITE" id="PS50905"/>
    </source>
</evidence>
<name>A0A699Z3B0_HAELA</name>
<evidence type="ECO:0000256" key="4">
    <source>
        <dbReference type="ARBA" id="ARBA00023004"/>
    </source>
</evidence>
<evidence type="ECO:0000256" key="6">
    <source>
        <dbReference type="ARBA" id="ARBA00026060"/>
    </source>
</evidence>
<dbReference type="GO" id="GO:0006826">
    <property type="term" value="P:iron ion transport"/>
    <property type="evidence" value="ECO:0007669"/>
    <property type="project" value="InterPro"/>
</dbReference>
<dbReference type="InterPro" id="IPR008331">
    <property type="entry name" value="Ferritin_DPS_dom"/>
</dbReference>
<feature type="non-terminal residue" evidence="11">
    <location>
        <position position="1"/>
    </location>
</feature>
<dbReference type="PANTHER" id="PTHR11431:SF75">
    <property type="entry name" value="FERRITIN"/>
    <property type="match status" value="1"/>
</dbReference>
<accession>A0A699Z3B0</accession>
<dbReference type="CDD" id="cd01056">
    <property type="entry name" value="Euk_Ferritin"/>
    <property type="match status" value="1"/>
</dbReference>
<keyword evidence="3 8" id="KW-0479">Metal-binding</keyword>
<feature type="binding site" evidence="8">
    <location>
        <position position="38"/>
    </location>
    <ligand>
        <name>Fe cation</name>
        <dbReference type="ChEBI" id="CHEBI:24875"/>
        <label>1</label>
    </ligand>
</feature>
<dbReference type="GO" id="GO:0008198">
    <property type="term" value="F:ferrous iron binding"/>
    <property type="evidence" value="ECO:0007669"/>
    <property type="project" value="TreeGrafter"/>
</dbReference>
<feature type="domain" description="Ferritin-like diiron" evidence="10">
    <location>
        <begin position="21"/>
        <end position="123"/>
    </location>
</feature>
<feature type="binding site" evidence="8">
    <location>
        <position position="122"/>
    </location>
    <ligand>
        <name>Fe cation</name>
        <dbReference type="ChEBI" id="CHEBI:24875"/>
        <label>1</label>
    </ligand>
</feature>
<keyword evidence="4 8" id="KW-0408">Iron</keyword>
<feature type="binding site" evidence="8">
    <location>
        <position position="76"/>
    </location>
    <ligand>
        <name>Fe cation</name>
        <dbReference type="ChEBI" id="CHEBI:24875"/>
        <label>1</label>
    </ligand>
</feature>
<keyword evidence="9" id="KW-0560">Oxidoreductase</keyword>
<dbReference type="PROSITE" id="PS50905">
    <property type="entry name" value="FERRITIN_LIKE"/>
    <property type="match status" value="1"/>
</dbReference>
<dbReference type="Pfam" id="PF00210">
    <property type="entry name" value="Ferritin"/>
    <property type="match status" value="1"/>
</dbReference>
<comment type="similarity">
    <text evidence="1 9">Belongs to the ferritin family.</text>
</comment>
<evidence type="ECO:0000313" key="11">
    <source>
        <dbReference type="EMBL" id="GFH17073.1"/>
    </source>
</evidence>
<dbReference type="GO" id="GO:0008199">
    <property type="term" value="F:ferric iron binding"/>
    <property type="evidence" value="ECO:0007669"/>
    <property type="project" value="InterPro"/>
</dbReference>
<comment type="function">
    <text evidence="9">Stores iron in a soluble, non-toxic, readily available form. Important for iron homeostasis. Iron is taken up in the ferrous form and deposited as ferric hydroxides after oxidation.</text>
</comment>
<dbReference type="PANTHER" id="PTHR11431">
    <property type="entry name" value="FERRITIN"/>
    <property type="match status" value="1"/>
</dbReference>
<comment type="subunit">
    <text evidence="6">Oligomer of 24 subunits. There are two types of subunits: L (light) chain and H (heavy) chain. The major chain can be light or heavy, depending on the species and tissue type. The functional molecule forms a roughly spherical shell with a diameter of 12 nm and contains a central cavity into which the insoluble mineral iron core is deposited.</text>
</comment>
<feature type="non-terminal residue" evidence="11">
    <location>
        <position position="123"/>
    </location>
</feature>
<feature type="binding site" evidence="8">
    <location>
        <position position="73"/>
    </location>
    <ligand>
        <name>Fe cation</name>
        <dbReference type="ChEBI" id="CHEBI:24875"/>
        <label>1</label>
    </ligand>
</feature>
<comment type="catalytic activity">
    <reaction evidence="7 9">
        <text>4 Fe(2+) + O2 + 4 H(+) = 4 Fe(3+) + 2 H2O</text>
        <dbReference type="Rhea" id="RHEA:11148"/>
        <dbReference type="ChEBI" id="CHEBI:15377"/>
        <dbReference type="ChEBI" id="CHEBI:15378"/>
        <dbReference type="ChEBI" id="CHEBI:15379"/>
        <dbReference type="ChEBI" id="CHEBI:29033"/>
        <dbReference type="ChEBI" id="CHEBI:29034"/>
        <dbReference type="EC" id="1.16.3.1"/>
    </reaction>
</comment>